<feature type="non-terminal residue" evidence="2">
    <location>
        <position position="574"/>
    </location>
</feature>
<dbReference type="EMBL" id="HACG01031337">
    <property type="protein sequence ID" value="CEK78202.1"/>
    <property type="molecule type" value="Transcribed_RNA"/>
</dbReference>
<dbReference type="Pfam" id="PF00092">
    <property type="entry name" value="VWA"/>
    <property type="match status" value="2"/>
</dbReference>
<dbReference type="SUPFAM" id="SSF53300">
    <property type="entry name" value="vWA-like"/>
    <property type="match status" value="2"/>
</dbReference>
<dbReference type="CDD" id="cd01450">
    <property type="entry name" value="vWFA_subfamily_ECM"/>
    <property type="match status" value="1"/>
</dbReference>
<dbReference type="PANTHER" id="PTHR24020">
    <property type="entry name" value="COLLAGEN ALPHA"/>
    <property type="match status" value="1"/>
</dbReference>
<dbReference type="PROSITE" id="PS50234">
    <property type="entry name" value="VWFA"/>
    <property type="match status" value="2"/>
</dbReference>
<reference evidence="2" key="1">
    <citation type="submission" date="2014-12" db="EMBL/GenBank/DDBJ databases">
        <title>Insight into the proteome of Arion vulgaris.</title>
        <authorList>
            <person name="Aradska J."/>
            <person name="Bulat T."/>
            <person name="Smidak R."/>
            <person name="Sarate P."/>
            <person name="Gangsoo J."/>
            <person name="Sialana F."/>
            <person name="Bilban M."/>
            <person name="Lubec G."/>
        </authorList>
    </citation>
    <scope>NUCLEOTIDE SEQUENCE</scope>
    <source>
        <tissue evidence="2">Skin</tissue>
    </source>
</reference>
<dbReference type="Gene3D" id="3.40.50.410">
    <property type="entry name" value="von Willebrand factor, type A domain"/>
    <property type="match status" value="2"/>
</dbReference>
<evidence type="ECO:0000313" key="2">
    <source>
        <dbReference type="EMBL" id="CEK78202.1"/>
    </source>
</evidence>
<dbReference type="InterPro" id="IPR050525">
    <property type="entry name" value="ECM_Assembly_Org"/>
</dbReference>
<feature type="domain" description="VWFA" evidence="1">
    <location>
        <begin position="294"/>
        <end position="452"/>
    </location>
</feature>
<gene>
    <name evidence="2" type="primary">ORF108840</name>
</gene>
<dbReference type="SMART" id="SM00327">
    <property type="entry name" value="VWA"/>
    <property type="match status" value="2"/>
</dbReference>
<dbReference type="InterPro" id="IPR002035">
    <property type="entry name" value="VWF_A"/>
</dbReference>
<organism evidence="2">
    <name type="scientific">Arion vulgaris</name>
    <dbReference type="NCBI Taxonomy" id="1028688"/>
    <lineage>
        <taxon>Eukaryota</taxon>
        <taxon>Metazoa</taxon>
        <taxon>Spiralia</taxon>
        <taxon>Lophotrochozoa</taxon>
        <taxon>Mollusca</taxon>
        <taxon>Gastropoda</taxon>
        <taxon>Heterobranchia</taxon>
        <taxon>Euthyneura</taxon>
        <taxon>Panpulmonata</taxon>
        <taxon>Eupulmonata</taxon>
        <taxon>Stylommatophora</taxon>
        <taxon>Helicina</taxon>
        <taxon>Arionoidea</taxon>
        <taxon>Arionidae</taxon>
        <taxon>Arion</taxon>
    </lineage>
</organism>
<proteinExistence type="predicted"/>
<feature type="non-terminal residue" evidence="2">
    <location>
        <position position="1"/>
    </location>
</feature>
<accession>A0A0B7AC01</accession>
<dbReference type="InterPro" id="IPR036465">
    <property type="entry name" value="vWFA_dom_sf"/>
</dbReference>
<sequence length="574" mass="63568">TFMPESQHRLPGNQILITEMMKILSTIFLVCSMGWSIAAHSQDTRNALQECTFLQLIKNECALENDSAGGTKNKGLYENDFVTECPPNIVFLLDGSDSVSPTGFRQAQESLVREIRAVNQAFANSNVGVVLFSDTIEEIPLQERTLTQINDLATQVQNLRQPRKKTTLYLALKRARQMLLDYSVIESRAYNGIRSGSIIVTLTDGITENNKEIIQEAKLVKNSGILIISLSIEKSNLGLLKDISRTVQNHTEAIKWSSLVGCPAKVLDAVQRGRQCRDFLMVMDGSDSVLLHQEVVRQYLTHLSLRYRRVSNAIGINIYGTDSQFQASNTRIRLEENKYDLVEKIRQKLMFPTSGGTGTDRAVSQSVTMLDDDIRGKSSALVLVTDGLTLDRQATRDAIQRARASGYLVIIIRVGAVLTDDELNYISGWDWSNIFSIASFSDLFSVDFDNRVCDVRPDTCVQACPGNTVRGPNCSCLCPDGSLNQQTGTCERSGTCIQPCPANSVRGSNCSCLCSDGRYFNQQTWTCVCPQECPTNARRDGACGCQCLDFNQIYDPVTNQCVRSDTCIQACPAN</sequence>
<feature type="domain" description="VWFA" evidence="1">
    <location>
        <begin position="88"/>
        <end position="300"/>
    </location>
</feature>
<protein>
    <recommendedName>
        <fullName evidence="1">VWFA domain-containing protein</fullName>
    </recommendedName>
</protein>
<name>A0A0B7AC01_9EUPU</name>
<dbReference type="AlphaFoldDB" id="A0A0B7AC01"/>
<evidence type="ECO:0000259" key="1">
    <source>
        <dbReference type="PROSITE" id="PS50234"/>
    </source>
</evidence>